<sequence length="230" mass="26091">MSENKIETSAYSKTAVEHYSSPVVMNNLHNNESFHSTRSLSYSDMDLSQQHQGTEEFYLSYVMNINDNTYNHLETSQHINQYPLNKDTHPEHIRRYNNNQVTYQQDVSVRYLQLPAPPPPSHIYDLGIARVDPDIYAAQYGSQLASNKYALNIMTKFDNRQFSPSSGSGSRSTKHLPGHVASPPSHHSNIVSVTPTQSPVCSMNPSLSKQHPQLSTDPLARINRHEIIVW</sequence>
<organism evidence="2 3">
    <name type="scientific">Adineta steineri</name>
    <dbReference type="NCBI Taxonomy" id="433720"/>
    <lineage>
        <taxon>Eukaryota</taxon>
        <taxon>Metazoa</taxon>
        <taxon>Spiralia</taxon>
        <taxon>Gnathifera</taxon>
        <taxon>Rotifera</taxon>
        <taxon>Eurotatoria</taxon>
        <taxon>Bdelloidea</taxon>
        <taxon>Adinetida</taxon>
        <taxon>Adinetidae</taxon>
        <taxon>Adineta</taxon>
    </lineage>
</organism>
<reference evidence="2" key="1">
    <citation type="submission" date="2021-02" db="EMBL/GenBank/DDBJ databases">
        <authorList>
            <person name="Nowell W R."/>
        </authorList>
    </citation>
    <scope>NUCLEOTIDE SEQUENCE</scope>
</reference>
<dbReference type="EMBL" id="CAJNOE010001508">
    <property type="protein sequence ID" value="CAF1429290.1"/>
    <property type="molecule type" value="Genomic_DNA"/>
</dbReference>
<feature type="compositionally biased region" description="Polar residues" evidence="1">
    <location>
        <begin position="185"/>
        <end position="214"/>
    </location>
</feature>
<protein>
    <submittedName>
        <fullName evidence="2">Uncharacterized protein</fullName>
    </submittedName>
</protein>
<gene>
    <name evidence="2" type="ORF">IZO911_LOCUS41135</name>
</gene>
<comment type="caution">
    <text evidence="2">The sequence shown here is derived from an EMBL/GenBank/DDBJ whole genome shotgun (WGS) entry which is preliminary data.</text>
</comment>
<proteinExistence type="predicted"/>
<dbReference type="Proteomes" id="UP000663860">
    <property type="component" value="Unassembled WGS sequence"/>
</dbReference>
<evidence type="ECO:0000256" key="1">
    <source>
        <dbReference type="SAM" id="MobiDB-lite"/>
    </source>
</evidence>
<evidence type="ECO:0000313" key="3">
    <source>
        <dbReference type="Proteomes" id="UP000663860"/>
    </source>
</evidence>
<evidence type="ECO:0000313" key="2">
    <source>
        <dbReference type="EMBL" id="CAF1429290.1"/>
    </source>
</evidence>
<dbReference type="AlphaFoldDB" id="A0A815MXE4"/>
<accession>A0A815MXE4</accession>
<name>A0A815MXE4_9BILA</name>
<feature type="region of interest" description="Disordered" evidence="1">
    <location>
        <begin position="162"/>
        <end position="214"/>
    </location>
</feature>